<dbReference type="EMBL" id="NDHI03003441">
    <property type="protein sequence ID" value="PNJ49716.1"/>
    <property type="molecule type" value="Genomic_DNA"/>
</dbReference>
<organism evidence="1">
    <name type="scientific">Pongo abelii</name>
    <name type="common">Sumatran orangutan</name>
    <name type="synonym">Pongo pygmaeus abelii</name>
    <dbReference type="NCBI Taxonomy" id="9601"/>
    <lineage>
        <taxon>Eukaryota</taxon>
        <taxon>Metazoa</taxon>
        <taxon>Chordata</taxon>
        <taxon>Craniata</taxon>
        <taxon>Vertebrata</taxon>
        <taxon>Euteleostomi</taxon>
        <taxon>Mammalia</taxon>
        <taxon>Eutheria</taxon>
        <taxon>Euarchontoglires</taxon>
        <taxon>Primates</taxon>
        <taxon>Haplorrhini</taxon>
        <taxon>Catarrhini</taxon>
        <taxon>Hominidae</taxon>
        <taxon>Pongo</taxon>
    </lineage>
</organism>
<accession>A0A2J8UWS0</accession>
<reference evidence="1" key="1">
    <citation type="submission" date="2017-12" db="EMBL/GenBank/DDBJ databases">
        <title>High-resolution comparative analysis of great ape genomes.</title>
        <authorList>
            <person name="Pollen A."/>
            <person name="Hastie A."/>
            <person name="Hormozdiari F."/>
            <person name="Dougherty M."/>
            <person name="Liu R."/>
            <person name="Chaisson M."/>
            <person name="Hoppe E."/>
            <person name="Hill C."/>
            <person name="Pang A."/>
            <person name="Hillier L."/>
            <person name="Baker C."/>
            <person name="Armstrong J."/>
            <person name="Shendure J."/>
            <person name="Paten B."/>
            <person name="Wilson R."/>
            <person name="Chao H."/>
            <person name="Schneider V."/>
            <person name="Ventura M."/>
            <person name="Kronenberg Z."/>
            <person name="Murali S."/>
            <person name="Gordon D."/>
            <person name="Cantsilieris S."/>
            <person name="Munson K."/>
            <person name="Nelson B."/>
            <person name="Raja A."/>
            <person name="Underwood J."/>
            <person name="Diekhans M."/>
            <person name="Fiddes I."/>
            <person name="Haussler D."/>
            <person name="Eichler E."/>
        </authorList>
    </citation>
    <scope>NUCLEOTIDE SEQUENCE [LARGE SCALE GENOMIC DNA]</scope>
    <source>
        <strain evidence="1">Susie</strain>
    </source>
</reference>
<sequence length="40" mass="4380">MGRCSKPICDLISDMGNLVHATSSEEDIKKLLPDDFKSNA</sequence>
<protein>
    <submittedName>
        <fullName evidence="1">ZFYVE16 isoform 5</fullName>
    </submittedName>
</protein>
<gene>
    <name evidence="1" type="ORF">CR201_G0024268</name>
</gene>
<proteinExistence type="predicted"/>
<dbReference type="AlphaFoldDB" id="A0A2J8UWS0"/>
<comment type="caution">
    <text evidence="1">The sequence shown here is derived from an EMBL/GenBank/DDBJ whole genome shotgun (WGS) entry which is preliminary data.</text>
</comment>
<feature type="non-terminal residue" evidence="1">
    <location>
        <position position="40"/>
    </location>
</feature>
<evidence type="ECO:0000313" key="1">
    <source>
        <dbReference type="EMBL" id="PNJ49716.1"/>
    </source>
</evidence>
<name>A0A2J8UWS0_PONAB</name>